<accession>A0A8J9Z5L4</accession>
<sequence>MSGFIAGGEVLMPAADKKGKRRPTRSDRHEGTSETDAIFVLAAGPGVNQDGFGLGHEVWGGAVDCVSVTRSRTARLEEPPGPARRHQPIRWGIQPPFSRIPARKTRCNAR</sequence>
<reference evidence="2" key="1">
    <citation type="submission" date="2022-01" db="EMBL/GenBank/DDBJ databases">
        <authorList>
            <person name="Braso-Vives M."/>
        </authorList>
    </citation>
    <scope>NUCLEOTIDE SEQUENCE</scope>
</reference>
<evidence type="ECO:0000313" key="2">
    <source>
        <dbReference type="EMBL" id="CAH1247623.1"/>
    </source>
</evidence>
<feature type="region of interest" description="Disordered" evidence="1">
    <location>
        <begin position="1"/>
        <end position="34"/>
    </location>
</feature>
<keyword evidence="3" id="KW-1185">Reference proteome</keyword>
<organism evidence="2 3">
    <name type="scientific">Branchiostoma lanceolatum</name>
    <name type="common">Common lancelet</name>
    <name type="synonym">Amphioxus lanceolatum</name>
    <dbReference type="NCBI Taxonomy" id="7740"/>
    <lineage>
        <taxon>Eukaryota</taxon>
        <taxon>Metazoa</taxon>
        <taxon>Chordata</taxon>
        <taxon>Cephalochordata</taxon>
        <taxon>Leptocardii</taxon>
        <taxon>Amphioxiformes</taxon>
        <taxon>Branchiostomatidae</taxon>
        <taxon>Branchiostoma</taxon>
    </lineage>
</organism>
<proteinExistence type="predicted"/>
<name>A0A8J9Z5L4_BRALA</name>
<evidence type="ECO:0000256" key="1">
    <source>
        <dbReference type="SAM" id="MobiDB-lite"/>
    </source>
</evidence>
<dbReference type="EMBL" id="OV696701">
    <property type="protein sequence ID" value="CAH1247623.1"/>
    <property type="molecule type" value="Genomic_DNA"/>
</dbReference>
<gene>
    <name evidence="2" type="primary">Hypp7966</name>
    <name evidence="2" type="ORF">BLAG_LOCUS9240</name>
</gene>
<dbReference type="AlphaFoldDB" id="A0A8J9Z5L4"/>
<dbReference type="Proteomes" id="UP000838412">
    <property type="component" value="Chromosome 16"/>
</dbReference>
<protein>
    <submittedName>
        <fullName evidence="2">Hypp7966 protein</fullName>
    </submittedName>
</protein>
<evidence type="ECO:0000313" key="3">
    <source>
        <dbReference type="Proteomes" id="UP000838412"/>
    </source>
</evidence>
<feature type="region of interest" description="Disordered" evidence="1">
    <location>
        <begin position="73"/>
        <end position="110"/>
    </location>
</feature>
<feature type="compositionally biased region" description="Basic residues" evidence="1">
    <location>
        <begin position="101"/>
        <end position="110"/>
    </location>
</feature>